<dbReference type="InterPro" id="IPR038404">
    <property type="entry name" value="TRAP_DctP_sf"/>
</dbReference>
<comment type="caution">
    <text evidence="3">The sequence shown here is derived from an EMBL/GenBank/DDBJ whole genome shotgun (WGS) entry which is preliminary data.</text>
</comment>
<dbReference type="InterPro" id="IPR018389">
    <property type="entry name" value="DctP_fam"/>
</dbReference>
<dbReference type="GO" id="GO:0055085">
    <property type="term" value="P:transmembrane transport"/>
    <property type="evidence" value="ECO:0007669"/>
    <property type="project" value="InterPro"/>
</dbReference>
<accession>A0A4R8M3R7</accession>
<evidence type="ECO:0000313" key="4">
    <source>
        <dbReference type="Proteomes" id="UP000295066"/>
    </source>
</evidence>
<dbReference type="InterPro" id="IPR004682">
    <property type="entry name" value="TRAP_DctP"/>
</dbReference>
<name>A0A4R8M3R7_9BACT</name>
<dbReference type="PIRSF" id="PIRSF006470">
    <property type="entry name" value="DctB"/>
    <property type="match status" value="1"/>
</dbReference>
<organism evidence="3 4">
    <name type="scientific">Aminivibrio pyruvatiphilus</name>
    <dbReference type="NCBI Taxonomy" id="1005740"/>
    <lineage>
        <taxon>Bacteria</taxon>
        <taxon>Thermotogati</taxon>
        <taxon>Synergistota</taxon>
        <taxon>Synergistia</taxon>
        <taxon>Synergistales</taxon>
        <taxon>Aminobacteriaceae</taxon>
        <taxon>Aminivibrio</taxon>
    </lineage>
</organism>
<dbReference type="SUPFAM" id="SSF53850">
    <property type="entry name" value="Periplasmic binding protein-like II"/>
    <property type="match status" value="1"/>
</dbReference>
<keyword evidence="4" id="KW-1185">Reference proteome</keyword>
<feature type="chain" id="PRO_5020217051" evidence="2">
    <location>
        <begin position="26"/>
        <end position="331"/>
    </location>
</feature>
<dbReference type="Proteomes" id="UP000295066">
    <property type="component" value="Unassembled WGS sequence"/>
</dbReference>
<reference evidence="3 4" key="1">
    <citation type="submission" date="2019-03" db="EMBL/GenBank/DDBJ databases">
        <title>Genomic Encyclopedia of Type Strains, Phase IV (KMG-IV): sequencing the most valuable type-strain genomes for metagenomic binning, comparative biology and taxonomic classification.</title>
        <authorList>
            <person name="Goeker M."/>
        </authorList>
    </citation>
    <scope>NUCLEOTIDE SEQUENCE [LARGE SCALE GENOMIC DNA]</scope>
    <source>
        <strain evidence="3 4">DSM 25964</strain>
    </source>
</reference>
<dbReference type="EMBL" id="SORI01000023">
    <property type="protein sequence ID" value="TDY55398.1"/>
    <property type="molecule type" value="Genomic_DNA"/>
</dbReference>
<dbReference type="NCBIfam" id="NF037995">
    <property type="entry name" value="TRAP_S1"/>
    <property type="match status" value="1"/>
</dbReference>
<dbReference type="PANTHER" id="PTHR33376:SF15">
    <property type="entry name" value="BLL6794 PROTEIN"/>
    <property type="match status" value="1"/>
</dbReference>
<protein>
    <submittedName>
        <fullName evidence="3">C4-dicarboxylate-binding protein DctP</fullName>
    </submittedName>
</protein>
<dbReference type="NCBIfam" id="TIGR00787">
    <property type="entry name" value="dctP"/>
    <property type="match status" value="1"/>
</dbReference>
<keyword evidence="1 2" id="KW-0732">Signal</keyword>
<proteinExistence type="predicted"/>
<dbReference type="OrthoDB" id="9776801at2"/>
<dbReference type="AlphaFoldDB" id="A0A4R8M3R7"/>
<dbReference type="PANTHER" id="PTHR33376">
    <property type="match status" value="1"/>
</dbReference>
<dbReference type="Pfam" id="PF03480">
    <property type="entry name" value="DctP"/>
    <property type="match status" value="1"/>
</dbReference>
<dbReference type="CDD" id="cd13680">
    <property type="entry name" value="PBP2_TRAP_SBP_like_4"/>
    <property type="match status" value="1"/>
</dbReference>
<feature type="signal peptide" evidence="2">
    <location>
        <begin position="1"/>
        <end position="25"/>
    </location>
</feature>
<dbReference type="GO" id="GO:0030288">
    <property type="term" value="C:outer membrane-bounded periplasmic space"/>
    <property type="evidence" value="ECO:0007669"/>
    <property type="project" value="InterPro"/>
</dbReference>
<sequence length="331" mass="36386">MFRKTFTAAAAMVLALGLFCGSAFAKAEIKLSNQFPPSHHVSKGLIVFAEKVAEHSKGELTVKIFDSAQLFKDTEIVEALQDALIEVGLVPVNKWSGMIPAADVFEMPFVFKDLESPKKFLAAGADKILDEEFQKKGVKNLFWVDYGYIQFFNNKHPLKNPEDFKGLTMRTFSSGDAETLRALGAAPTVMSSSEMYMALQRGTVDGATTGMPAAVSRKVHEVQKYMTMANYTTAQFVVQGNLDWWNGLSAELKEAVTKAGHDAEEWIRGAIAQSENDAEKVIRDAGVEIYSPTAEEREAFVKATESVRKTFAEKTGEVGQTLIEMAITASK</sequence>
<evidence type="ECO:0000256" key="2">
    <source>
        <dbReference type="SAM" id="SignalP"/>
    </source>
</evidence>
<dbReference type="RefSeq" id="WP_133958929.1">
    <property type="nucleotide sequence ID" value="NZ_SORI01000023.1"/>
</dbReference>
<gene>
    <name evidence="3" type="ORF">C8D99_1232</name>
</gene>
<evidence type="ECO:0000313" key="3">
    <source>
        <dbReference type="EMBL" id="TDY55398.1"/>
    </source>
</evidence>
<evidence type="ECO:0000256" key="1">
    <source>
        <dbReference type="ARBA" id="ARBA00022729"/>
    </source>
</evidence>
<dbReference type="Gene3D" id="3.40.190.170">
    <property type="entry name" value="Bacterial extracellular solute-binding protein, family 7"/>
    <property type="match status" value="1"/>
</dbReference>